<dbReference type="PROSITE" id="PS01184">
    <property type="entry name" value="UBIE_2"/>
    <property type="match status" value="1"/>
</dbReference>
<dbReference type="GO" id="GO:0043770">
    <property type="term" value="F:demethylmenaquinone methyltransferase activity"/>
    <property type="evidence" value="ECO:0007669"/>
    <property type="project" value="UniProtKB-UniRule"/>
</dbReference>
<comment type="function">
    <text evidence="6">Methyltransferase required for the conversion of demethylmenaquinol (DMKH2) to menaquinol (MKH2) and the conversion of 2-polyprenyl-6-methoxy-1,4-benzoquinol (DDMQH2) to 2-polyprenyl-3-methyl-6-methoxy-1,4-benzoquinol (DMQH2).</text>
</comment>
<dbReference type="PANTHER" id="PTHR43591:SF24">
    <property type="entry name" value="2-METHOXY-6-POLYPRENYL-1,4-BENZOQUINOL METHYLASE, MITOCHONDRIAL"/>
    <property type="match status" value="1"/>
</dbReference>
<keyword evidence="4 6" id="KW-0831">Ubiquinone biosynthesis</keyword>
<dbReference type="PROSITE" id="PS51608">
    <property type="entry name" value="SAM_MT_UBIE"/>
    <property type="match status" value="1"/>
</dbReference>
<evidence type="ECO:0000256" key="5">
    <source>
        <dbReference type="ARBA" id="ARBA00022691"/>
    </source>
</evidence>
<feature type="binding site" evidence="6">
    <location>
        <position position="107"/>
    </location>
    <ligand>
        <name>S-adenosyl-L-methionine</name>
        <dbReference type="ChEBI" id="CHEBI:59789"/>
    </ligand>
</feature>
<dbReference type="PROSITE" id="PS01183">
    <property type="entry name" value="UBIE_1"/>
    <property type="match status" value="1"/>
</dbReference>
<dbReference type="InterPro" id="IPR023576">
    <property type="entry name" value="UbiE/COQ5_MeTrFase_CS"/>
</dbReference>
<keyword evidence="9" id="KW-1185">Reference proteome</keyword>
<evidence type="ECO:0000313" key="9">
    <source>
        <dbReference type="Proteomes" id="UP000308054"/>
    </source>
</evidence>
<evidence type="ECO:0000313" key="8">
    <source>
        <dbReference type="EMBL" id="TGY89382.1"/>
    </source>
</evidence>
<feature type="compositionally biased region" description="Polar residues" evidence="7">
    <location>
        <begin position="1"/>
        <end position="16"/>
    </location>
</feature>
<dbReference type="CDD" id="cd02440">
    <property type="entry name" value="AdoMet_MTases"/>
    <property type="match status" value="1"/>
</dbReference>
<dbReference type="AlphaFoldDB" id="A0A4S2H2I8"/>
<comment type="caution">
    <text evidence="6">Lacks conserved residue(s) required for the propagation of feature annotation.</text>
</comment>
<feature type="binding site" evidence="6">
    <location>
        <position position="78"/>
    </location>
    <ligand>
        <name>S-adenosyl-L-methionine</name>
        <dbReference type="ChEBI" id="CHEBI:59789"/>
    </ligand>
</feature>
<evidence type="ECO:0000256" key="6">
    <source>
        <dbReference type="HAMAP-Rule" id="MF_01813"/>
    </source>
</evidence>
<feature type="region of interest" description="Disordered" evidence="7">
    <location>
        <begin position="1"/>
        <end position="21"/>
    </location>
</feature>
<dbReference type="GO" id="GO:0009060">
    <property type="term" value="P:aerobic respiration"/>
    <property type="evidence" value="ECO:0007669"/>
    <property type="project" value="UniProtKB-UniRule"/>
</dbReference>
<dbReference type="HAMAP" id="MF_01813">
    <property type="entry name" value="MenG_UbiE_methyltr"/>
    <property type="match status" value="1"/>
</dbReference>
<comment type="caution">
    <text evidence="8">The sequence shown here is derived from an EMBL/GenBank/DDBJ whole genome shotgun (WGS) entry which is preliminary data.</text>
</comment>
<dbReference type="NCBIfam" id="TIGR01934">
    <property type="entry name" value="MenG_MenH_UbiE"/>
    <property type="match status" value="1"/>
</dbReference>
<sequence length="259" mass="28973">MSDTETNPPGDTTSFGFRQVPREEKQSLVRSVFDRSARRYDLMNDVMSLGIHRVWKDITITRANPRPGEVLVDVAGGTGDLARAFLDRAETVRRRAGGPPARAVVADINFEMMRSGLRRGDREDLAWVCANAEMLPFEDRSADCVMIGFGIRNVTDRAAALKQMHRVLKPGGRFLCLEFSRPTTRALARLYDAWSFNAIPALGQLIAKDRDSYQYLVESIRRFPHQQAFRQEVEAAGFANVSVTDLSGGIAALHMGWKL</sequence>
<organism evidence="8 9">
    <name type="scientific">Marinicauda algicola</name>
    <dbReference type="NCBI Taxonomy" id="2029849"/>
    <lineage>
        <taxon>Bacteria</taxon>
        <taxon>Pseudomonadati</taxon>
        <taxon>Pseudomonadota</taxon>
        <taxon>Alphaproteobacteria</taxon>
        <taxon>Maricaulales</taxon>
        <taxon>Maricaulaceae</taxon>
        <taxon>Marinicauda</taxon>
    </lineage>
</organism>
<dbReference type="EC" id="2.1.1.201" evidence="6"/>
<accession>A0A4S2H2I8</accession>
<comment type="similarity">
    <text evidence="6">Belongs to the class I-like SAM-binding methyltransferase superfamily. MenG/UbiE family.</text>
</comment>
<dbReference type="GO" id="GO:0009234">
    <property type="term" value="P:menaquinone biosynthetic process"/>
    <property type="evidence" value="ECO:0007669"/>
    <property type="project" value="UniProtKB-UniRule"/>
</dbReference>
<keyword evidence="2 6" id="KW-0489">Methyltransferase</keyword>
<dbReference type="InterPro" id="IPR004033">
    <property type="entry name" value="UbiE/COQ5_MeTrFase"/>
</dbReference>
<name>A0A4S2H2I8_9PROT</name>
<dbReference type="UniPathway" id="UPA00232"/>
<evidence type="ECO:0000256" key="2">
    <source>
        <dbReference type="ARBA" id="ARBA00022603"/>
    </source>
</evidence>
<keyword evidence="1 6" id="KW-0474">Menaquinone biosynthesis</keyword>
<feature type="binding site" evidence="6">
    <location>
        <begin position="131"/>
        <end position="132"/>
    </location>
    <ligand>
        <name>S-adenosyl-L-methionine</name>
        <dbReference type="ChEBI" id="CHEBI:59789"/>
    </ligand>
</feature>
<dbReference type="Gene3D" id="3.40.50.150">
    <property type="entry name" value="Vaccinia Virus protein VP39"/>
    <property type="match status" value="1"/>
</dbReference>
<comment type="pathway">
    <text evidence="6">Quinol/quinone metabolism; menaquinone biosynthesis; menaquinol from 1,4-dihydroxy-2-naphthoate: step 2/2.</text>
</comment>
<comment type="pathway">
    <text evidence="6">Cofactor biosynthesis; ubiquinone biosynthesis.</text>
</comment>
<evidence type="ECO:0000256" key="4">
    <source>
        <dbReference type="ARBA" id="ARBA00022688"/>
    </source>
</evidence>
<evidence type="ECO:0000256" key="1">
    <source>
        <dbReference type="ARBA" id="ARBA00022428"/>
    </source>
</evidence>
<dbReference type="SUPFAM" id="SSF53335">
    <property type="entry name" value="S-adenosyl-L-methionine-dependent methyltransferases"/>
    <property type="match status" value="1"/>
</dbReference>
<dbReference type="InterPro" id="IPR029063">
    <property type="entry name" value="SAM-dependent_MTases_sf"/>
</dbReference>
<dbReference type="UniPathway" id="UPA00079">
    <property type="reaction ID" value="UER00169"/>
</dbReference>
<dbReference type="RefSeq" id="WP_135995922.1">
    <property type="nucleotide sequence ID" value="NZ_CP071057.1"/>
</dbReference>
<dbReference type="EC" id="2.1.1.163" evidence="6"/>
<proteinExistence type="inferred from homology"/>
<protein>
    <recommendedName>
        <fullName evidence="6">Ubiquinone/menaquinone biosynthesis C-methyltransferase UbiE</fullName>
        <ecNumber evidence="6">2.1.1.163</ecNumber>
        <ecNumber evidence="6">2.1.1.201</ecNumber>
    </recommendedName>
    <alternativeName>
        <fullName evidence="6">2-methoxy-6-polyprenyl-1,4-benzoquinol methylase</fullName>
    </alternativeName>
    <alternativeName>
        <fullName evidence="6">Demethylmenaquinone methyltransferase</fullName>
    </alternativeName>
</protein>
<evidence type="ECO:0000256" key="3">
    <source>
        <dbReference type="ARBA" id="ARBA00022679"/>
    </source>
</evidence>
<gene>
    <name evidence="6" type="primary">ubiE</name>
    <name evidence="8" type="ORF">E5163_08520</name>
</gene>
<dbReference type="PANTHER" id="PTHR43591">
    <property type="entry name" value="METHYLTRANSFERASE"/>
    <property type="match status" value="1"/>
</dbReference>
<dbReference type="Pfam" id="PF01209">
    <property type="entry name" value="Ubie_methyltran"/>
    <property type="match status" value="1"/>
</dbReference>
<dbReference type="OrthoDB" id="9808140at2"/>
<evidence type="ECO:0000256" key="7">
    <source>
        <dbReference type="SAM" id="MobiDB-lite"/>
    </source>
</evidence>
<dbReference type="Proteomes" id="UP000308054">
    <property type="component" value="Unassembled WGS sequence"/>
</dbReference>
<dbReference type="GO" id="GO:0032259">
    <property type="term" value="P:methylation"/>
    <property type="evidence" value="ECO:0007669"/>
    <property type="project" value="UniProtKB-KW"/>
</dbReference>
<dbReference type="GO" id="GO:0008425">
    <property type="term" value="F:2-methoxy-6-polyprenyl-1,4-benzoquinol methyltransferase activity"/>
    <property type="evidence" value="ECO:0007669"/>
    <property type="project" value="UniProtKB-UniRule"/>
</dbReference>
<comment type="catalytic activity">
    <reaction evidence="6">
        <text>a 2-methoxy-6-(all-trans-polyprenyl)benzene-1,4-diol + S-adenosyl-L-methionine = a 5-methoxy-2-methyl-3-(all-trans-polyprenyl)benzene-1,4-diol + S-adenosyl-L-homocysteine + H(+)</text>
        <dbReference type="Rhea" id="RHEA:28286"/>
        <dbReference type="Rhea" id="RHEA-COMP:10858"/>
        <dbReference type="Rhea" id="RHEA-COMP:10859"/>
        <dbReference type="ChEBI" id="CHEBI:15378"/>
        <dbReference type="ChEBI" id="CHEBI:57856"/>
        <dbReference type="ChEBI" id="CHEBI:59789"/>
        <dbReference type="ChEBI" id="CHEBI:84166"/>
        <dbReference type="ChEBI" id="CHEBI:84167"/>
        <dbReference type="EC" id="2.1.1.201"/>
    </reaction>
</comment>
<keyword evidence="3 6" id="KW-0808">Transferase</keyword>
<dbReference type="EMBL" id="SRXW01000002">
    <property type="protein sequence ID" value="TGY89382.1"/>
    <property type="molecule type" value="Genomic_DNA"/>
</dbReference>
<reference evidence="8 9" key="1">
    <citation type="journal article" date="2017" name="Int. J. Syst. Evol. Microbiol.">
        <title>Marinicauda algicola sp. nov., isolated from a marine red alga Rhodosorus marinus.</title>
        <authorList>
            <person name="Jeong S.E."/>
            <person name="Jeon S.H."/>
            <person name="Chun B.H."/>
            <person name="Kim D.W."/>
            <person name="Jeon C.O."/>
        </authorList>
    </citation>
    <scope>NUCLEOTIDE SEQUENCE [LARGE SCALE GENOMIC DNA]</scope>
    <source>
        <strain evidence="8 9">JCM 31718</strain>
    </source>
</reference>
<comment type="catalytic activity">
    <reaction evidence="6">
        <text>a 2-demethylmenaquinol + S-adenosyl-L-methionine = a menaquinol + S-adenosyl-L-homocysteine + H(+)</text>
        <dbReference type="Rhea" id="RHEA:42640"/>
        <dbReference type="Rhea" id="RHEA-COMP:9539"/>
        <dbReference type="Rhea" id="RHEA-COMP:9563"/>
        <dbReference type="ChEBI" id="CHEBI:15378"/>
        <dbReference type="ChEBI" id="CHEBI:18151"/>
        <dbReference type="ChEBI" id="CHEBI:55437"/>
        <dbReference type="ChEBI" id="CHEBI:57856"/>
        <dbReference type="ChEBI" id="CHEBI:59789"/>
        <dbReference type="EC" id="2.1.1.163"/>
    </reaction>
</comment>
<keyword evidence="5 6" id="KW-0949">S-adenosyl-L-methionine</keyword>